<evidence type="ECO:0000313" key="4">
    <source>
        <dbReference type="Proteomes" id="UP000005951"/>
    </source>
</evidence>
<name>K8XDM8_RHOOP</name>
<dbReference type="InterPro" id="IPR015035">
    <property type="entry name" value="DUF1918"/>
</dbReference>
<dbReference type="Pfam" id="PF08940">
    <property type="entry name" value="DUF1918"/>
    <property type="match status" value="1"/>
</dbReference>
<organism evidence="3 4">
    <name type="scientific">Rhodococcus opacus M213</name>
    <dbReference type="NCBI Taxonomy" id="1129896"/>
    <lineage>
        <taxon>Bacteria</taxon>
        <taxon>Bacillati</taxon>
        <taxon>Actinomycetota</taxon>
        <taxon>Actinomycetes</taxon>
        <taxon>Mycobacteriales</taxon>
        <taxon>Nocardiaceae</taxon>
        <taxon>Rhodococcus</taxon>
    </lineage>
</organism>
<dbReference type="EMBL" id="AJYC02000097">
    <property type="protein sequence ID" value="EKT78951.1"/>
    <property type="molecule type" value="Genomic_DNA"/>
</dbReference>
<feature type="region of interest" description="Disordered" evidence="1">
    <location>
        <begin position="85"/>
        <end position="104"/>
    </location>
</feature>
<comment type="caution">
    <text evidence="3">The sequence shown here is derived from an EMBL/GenBank/DDBJ whole genome shotgun (WGS) entry which is preliminary data.</text>
</comment>
<dbReference type="Proteomes" id="UP000005951">
    <property type="component" value="Unassembled WGS sequence"/>
</dbReference>
<dbReference type="Gene3D" id="2.30.30.440">
    <property type="entry name" value="Domain of unknown function DUF1918"/>
    <property type="match status" value="1"/>
</dbReference>
<dbReference type="AlphaFoldDB" id="K8XDM8"/>
<evidence type="ECO:0000256" key="1">
    <source>
        <dbReference type="SAM" id="MobiDB-lite"/>
    </source>
</evidence>
<gene>
    <name evidence="3" type="ORF">WSS_A29949</name>
</gene>
<dbReference type="SUPFAM" id="SSF50118">
    <property type="entry name" value="Cell growth inhibitor/plasmid maintenance toxic component"/>
    <property type="match status" value="1"/>
</dbReference>
<sequence length="104" mass="11692">MEIDMHAEPGDWLVVKGTVVDSPDEVGHIVEVRRADGTPPYLVRWIRDDHEALVFPGPDAHVVTAAAKSEEDSHERRRISALQDAIAGKPHIEQRTLRTRPRKS</sequence>
<evidence type="ECO:0000259" key="2">
    <source>
        <dbReference type="Pfam" id="PF08940"/>
    </source>
</evidence>
<evidence type="ECO:0000313" key="3">
    <source>
        <dbReference type="EMBL" id="EKT78951.1"/>
    </source>
</evidence>
<proteinExistence type="predicted"/>
<accession>K8XDM8</accession>
<protein>
    <recommendedName>
        <fullName evidence="2">DUF1918 domain-containing protein</fullName>
    </recommendedName>
</protein>
<reference evidence="3 4" key="1">
    <citation type="journal article" date="2013" name="Genome Announc.">
        <title>Draft Genome Sequence of Rhodococcus opacus Strain M213 Shows a Diverse Catabolic Potential.</title>
        <authorList>
            <person name="Pathak A."/>
            <person name="Green S.J."/>
            <person name="Ogram A."/>
            <person name="Chauhan A."/>
        </authorList>
    </citation>
    <scope>NUCLEOTIDE SEQUENCE [LARGE SCALE GENOMIC DNA]</scope>
    <source>
        <strain evidence="3 4">M213</strain>
    </source>
</reference>
<feature type="domain" description="DUF1918" evidence="2">
    <location>
        <begin position="5"/>
        <end position="62"/>
    </location>
</feature>